<evidence type="ECO:0000313" key="3">
    <source>
        <dbReference type="Proteomes" id="UP001469365"/>
    </source>
</evidence>
<dbReference type="RefSeq" id="WP_341417329.1">
    <property type="nucleotide sequence ID" value="NZ_JBBPCC010000013.1"/>
</dbReference>
<feature type="coiled-coil region" evidence="1">
    <location>
        <begin position="35"/>
        <end position="91"/>
    </location>
</feature>
<keyword evidence="3" id="KW-1185">Reference proteome</keyword>
<keyword evidence="1" id="KW-0175">Coiled coil</keyword>
<name>A0ABU9DQ38_9BACL</name>
<protein>
    <submittedName>
        <fullName evidence="2">Uncharacterized protein</fullName>
    </submittedName>
</protein>
<proteinExistence type="predicted"/>
<evidence type="ECO:0000256" key="1">
    <source>
        <dbReference type="SAM" id="Coils"/>
    </source>
</evidence>
<sequence>MNQPWVYIVLFGLLLIVYAKLLPRTPVNSKESSGMKEVESAMDHFAVELEEQNKAIVQLFTDTKKDYDTHAAKLAVRVETLEKHNQQLQSELSRVGFVTEQIQKQQTATAPEAVLGTQLEANPSNYATAVRASDSSAAEAPVPSQTEADRAAVQVEVSEKPMNIRQRYAEVFQLYAQGKSIDVIAKKLDINKGEIALILQLGKQEESANVE</sequence>
<dbReference type="EMBL" id="JBBPCC010000013">
    <property type="protein sequence ID" value="MEK8130203.1"/>
    <property type="molecule type" value="Genomic_DNA"/>
</dbReference>
<dbReference type="Proteomes" id="UP001469365">
    <property type="component" value="Unassembled WGS sequence"/>
</dbReference>
<organism evidence="2 3">
    <name type="scientific">Paenibacillus filicis</name>
    <dbReference type="NCBI Taxonomy" id="669464"/>
    <lineage>
        <taxon>Bacteria</taxon>
        <taxon>Bacillati</taxon>
        <taxon>Bacillota</taxon>
        <taxon>Bacilli</taxon>
        <taxon>Bacillales</taxon>
        <taxon>Paenibacillaceae</taxon>
        <taxon>Paenibacillus</taxon>
    </lineage>
</organism>
<gene>
    <name evidence="2" type="ORF">WMW72_20055</name>
</gene>
<evidence type="ECO:0000313" key="2">
    <source>
        <dbReference type="EMBL" id="MEK8130203.1"/>
    </source>
</evidence>
<comment type="caution">
    <text evidence="2">The sequence shown here is derived from an EMBL/GenBank/DDBJ whole genome shotgun (WGS) entry which is preliminary data.</text>
</comment>
<reference evidence="2 3" key="1">
    <citation type="submission" date="2024-04" db="EMBL/GenBank/DDBJ databases">
        <title>draft genome sequnece of Paenibacillus filicis.</title>
        <authorList>
            <person name="Kim D.-U."/>
        </authorList>
    </citation>
    <scope>NUCLEOTIDE SEQUENCE [LARGE SCALE GENOMIC DNA]</scope>
    <source>
        <strain evidence="2 3">KACC14197</strain>
    </source>
</reference>
<accession>A0ABU9DQ38</accession>